<sequence>MSGASERLIRSVKAALKATLKEWYNPDETLHLLLPEAEQVINSRPLTSVNANLDEEALTSLLGAPVECHRLAHSKIHN</sequence>
<dbReference type="OrthoDB" id="10049357at2759"/>
<gene>
    <name evidence="1" type="ORF">PAPOLLO_LOCUS25433</name>
</gene>
<organism evidence="1 2">
    <name type="scientific">Parnassius apollo</name>
    <name type="common">Apollo butterfly</name>
    <name type="synonym">Papilio apollo</name>
    <dbReference type="NCBI Taxonomy" id="110799"/>
    <lineage>
        <taxon>Eukaryota</taxon>
        <taxon>Metazoa</taxon>
        <taxon>Ecdysozoa</taxon>
        <taxon>Arthropoda</taxon>
        <taxon>Hexapoda</taxon>
        <taxon>Insecta</taxon>
        <taxon>Pterygota</taxon>
        <taxon>Neoptera</taxon>
        <taxon>Endopterygota</taxon>
        <taxon>Lepidoptera</taxon>
        <taxon>Glossata</taxon>
        <taxon>Ditrysia</taxon>
        <taxon>Papilionoidea</taxon>
        <taxon>Papilionidae</taxon>
        <taxon>Parnassiinae</taxon>
        <taxon>Parnassini</taxon>
        <taxon>Parnassius</taxon>
        <taxon>Parnassius</taxon>
    </lineage>
</organism>
<dbReference type="EMBL" id="CAJQZP010001531">
    <property type="protein sequence ID" value="CAG5052638.1"/>
    <property type="molecule type" value="Genomic_DNA"/>
</dbReference>
<proteinExistence type="predicted"/>
<evidence type="ECO:0000313" key="2">
    <source>
        <dbReference type="Proteomes" id="UP000691718"/>
    </source>
</evidence>
<dbReference type="Proteomes" id="UP000691718">
    <property type="component" value="Unassembled WGS sequence"/>
</dbReference>
<comment type="caution">
    <text evidence="1">The sequence shown here is derived from an EMBL/GenBank/DDBJ whole genome shotgun (WGS) entry which is preliminary data.</text>
</comment>
<name>A0A8S3Y9K6_PARAO</name>
<reference evidence="1" key="1">
    <citation type="submission" date="2021-04" db="EMBL/GenBank/DDBJ databases">
        <authorList>
            <person name="Tunstrom K."/>
        </authorList>
    </citation>
    <scope>NUCLEOTIDE SEQUENCE</scope>
</reference>
<protein>
    <submittedName>
        <fullName evidence="1">(apollo) hypothetical protein</fullName>
    </submittedName>
</protein>
<evidence type="ECO:0000313" key="1">
    <source>
        <dbReference type="EMBL" id="CAG5052638.1"/>
    </source>
</evidence>
<dbReference type="AlphaFoldDB" id="A0A8S3Y9K6"/>
<keyword evidence="2" id="KW-1185">Reference proteome</keyword>
<accession>A0A8S3Y9K6</accession>